<evidence type="ECO:0000256" key="1">
    <source>
        <dbReference type="SAM" id="MobiDB-lite"/>
    </source>
</evidence>
<organism evidence="2 3">
    <name type="scientific">Parablautia muri</name>
    <dbReference type="NCBI Taxonomy" id="2320879"/>
    <lineage>
        <taxon>Bacteria</taxon>
        <taxon>Bacillati</taxon>
        <taxon>Bacillota</taxon>
        <taxon>Clostridia</taxon>
        <taxon>Lachnospirales</taxon>
        <taxon>Lachnospiraceae</taxon>
        <taxon>Parablautia</taxon>
    </lineage>
</organism>
<dbReference type="AlphaFoldDB" id="A0A9X5GU93"/>
<sequence>MASIIKKLNKQTGITYVYESESYWDKEKKQPRSKRRLIGKNDEETGQIVPTGTRGKHKKRETACIPENIPDARELEALHETGRAAPAG</sequence>
<evidence type="ECO:0000313" key="3">
    <source>
        <dbReference type="Proteomes" id="UP001154420"/>
    </source>
</evidence>
<gene>
    <name evidence="2" type="ORF">D5281_20080</name>
</gene>
<name>A0A9X5GU93_9FIRM</name>
<dbReference type="RefSeq" id="WP_160561810.1">
    <property type="nucleotide sequence ID" value="NZ_QZDT01000051.1"/>
</dbReference>
<comment type="caution">
    <text evidence="2">The sequence shown here is derived from an EMBL/GenBank/DDBJ whole genome shotgun (WGS) entry which is preliminary data.</text>
</comment>
<dbReference type="EMBL" id="QZDT01000051">
    <property type="protein sequence ID" value="NBJ94811.1"/>
    <property type="molecule type" value="Genomic_DNA"/>
</dbReference>
<dbReference type="OrthoDB" id="2157903at2"/>
<evidence type="ECO:0000313" key="2">
    <source>
        <dbReference type="EMBL" id="NBJ94811.1"/>
    </source>
</evidence>
<protein>
    <submittedName>
        <fullName evidence="2">Uncharacterized protein</fullName>
    </submittedName>
</protein>
<feature type="region of interest" description="Disordered" evidence="1">
    <location>
        <begin position="25"/>
        <end position="61"/>
    </location>
</feature>
<reference evidence="2" key="1">
    <citation type="submission" date="2018-09" db="EMBL/GenBank/DDBJ databases">
        <title>Murine metabolic-syndrome-specific gut microbial biobank.</title>
        <authorList>
            <person name="Liu C."/>
        </authorList>
    </citation>
    <scope>NUCLEOTIDE SEQUENCE</scope>
    <source>
        <strain evidence="2">D42-62</strain>
    </source>
</reference>
<proteinExistence type="predicted"/>
<dbReference type="Proteomes" id="UP001154420">
    <property type="component" value="Unassembled WGS sequence"/>
</dbReference>
<keyword evidence="3" id="KW-1185">Reference proteome</keyword>
<accession>A0A9X5GU93</accession>